<sequence length="174" mass="19726">MGFFTKNETTGGDGLLPLTEDRIAAQFDRRGEHYGRNDNGQIGGFWDGHLYFFYVLSDGLKALQVRARWNRDLPIDQYGRLLEILNAWSRDKIWPKVYLVLDRTDNQAGDPDNCSVFAEFAVNYPHGLTDSQLDEHLSCALGTIGQFFDHLDEHYPEAAAAAKAKQERERESGA</sequence>
<dbReference type="AlphaFoldDB" id="A0A3N2D7M2"/>
<evidence type="ECO:0000313" key="2">
    <source>
        <dbReference type="Proteomes" id="UP000275356"/>
    </source>
</evidence>
<dbReference type="Proteomes" id="UP000275356">
    <property type="component" value="Unassembled WGS sequence"/>
</dbReference>
<protein>
    <submittedName>
        <fullName evidence="1">Putative sensory transduction regulator</fullName>
    </submittedName>
</protein>
<dbReference type="RefSeq" id="WP_123737978.1">
    <property type="nucleotide sequence ID" value="NZ_CALFQU010000043.1"/>
</dbReference>
<organism evidence="1 2">
    <name type="scientific">Salana multivorans</name>
    <dbReference type="NCBI Taxonomy" id="120377"/>
    <lineage>
        <taxon>Bacteria</taxon>
        <taxon>Bacillati</taxon>
        <taxon>Actinomycetota</taxon>
        <taxon>Actinomycetes</taxon>
        <taxon>Micrococcales</taxon>
        <taxon>Beutenbergiaceae</taxon>
        <taxon>Salana</taxon>
    </lineage>
</organism>
<comment type="caution">
    <text evidence="1">The sequence shown here is derived from an EMBL/GenBank/DDBJ whole genome shotgun (WGS) entry which is preliminary data.</text>
</comment>
<dbReference type="InterPro" id="IPR019660">
    <property type="entry name" value="Put_sensory_transdc_reg_YbjN"/>
</dbReference>
<gene>
    <name evidence="1" type="ORF">EDD28_0254</name>
</gene>
<proteinExistence type="predicted"/>
<dbReference type="CDD" id="cd17511">
    <property type="entry name" value="YbjN_AmyR-like"/>
    <property type="match status" value="1"/>
</dbReference>
<dbReference type="Pfam" id="PF10722">
    <property type="entry name" value="YbjN"/>
    <property type="match status" value="1"/>
</dbReference>
<name>A0A3N2D7M2_9MICO</name>
<dbReference type="OrthoDB" id="3256964at2"/>
<reference evidence="1 2" key="1">
    <citation type="submission" date="2018-11" db="EMBL/GenBank/DDBJ databases">
        <title>Sequencing the genomes of 1000 actinobacteria strains.</title>
        <authorList>
            <person name="Klenk H.-P."/>
        </authorList>
    </citation>
    <scope>NUCLEOTIDE SEQUENCE [LARGE SCALE GENOMIC DNA]</scope>
    <source>
        <strain evidence="1 2">DSM 13521</strain>
    </source>
</reference>
<dbReference type="EMBL" id="RKHQ01000001">
    <property type="protein sequence ID" value="ROR95692.1"/>
    <property type="molecule type" value="Genomic_DNA"/>
</dbReference>
<accession>A0A3N2D7M2</accession>
<keyword evidence="2" id="KW-1185">Reference proteome</keyword>
<evidence type="ECO:0000313" key="1">
    <source>
        <dbReference type="EMBL" id="ROR95692.1"/>
    </source>
</evidence>